<dbReference type="RefSeq" id="YP_010097600.1">
    <property type="nucleotide sequence ID" value="NC_055759.1"/>
</dbReference>
<proteinExistence type="predicted"/>
<evidence type="ECO:0000313" key="2">
    <source>
        <dbReference type="Proteomes" id="UP000259996"/>
    </source>
</evidence>
<gene>
    <name evidence="1" type="primary">110</name>
    <name evidence="1" type="ORF">SEA_RYADEL_110</name>
</gene>
<organism evidence="1 2">
    <name type="scientific">Mycobacterium phage Ryadel</name>
    <dbReference type="NCBI Taxonomy" id="2283292"/>
    <lineage>
        <taxon>Viruses</taxon>
        <taxon>Duplodnaviria</taxon>
        <taxon>Heunggongvirae</taxon>
        <taxon>Uroviricota</taxon>
        <taxon>Caudoviricetes</taxon>
        <taxon>Corndogvirus</taxon>
        <taxon>Corndogvirus ryadel</taxon>
    </lineage>
</organism>
<dbReference type="EMBL" id="MH590592">
    <property type="protein sequence ID" value="AXH69207.1"/>
    <property type="molecule type" value="Genomic_DNA"/>
</dbReference>
<sequence length="135" mass="14512">MMKRPESIKYTARDNIGGTVTLHVNDDFNFASLVVSDSDAETITAIALREEDRPDLLAALRNARADTSANLKARADVDYRFSDSLGNHLTLHHVFGGVAIAVSEASGSLAVAFLSPDQLDELIAELEKLVTEGVA</sequence>
<dbReference type="Proteomes" id="UP000259996">
    <property type="component" value="Segment"/>
</dbReference>
<accession>A0A345MF76</accession>
<dbReference type="KEGG" id="vg:65115257"/>
<protein>
    <submittedName>
        <fullName evidence="1">Uncharacterized protein</fullName>
    </submittedName>
</protein>
<reference evidence="1 2" key="1">
    <citation type="submission" date="2018-07" db="EMBL/GenBank/DDBJ databases">
        <authorList>
            <person name="Miller T.W."/>
            <person name="Bachhofer D.L."/>
            <person name="Cooper A."/>
            <person name="Doty J.C."/>
            <person name="Katuri J."/>
            <person name="Musgrave J.W."/>
            <person name="Palumbo A.J."/>
            <person name="Spann H.O."/>
            <person name="Edwards J.C."/>
            <person name="Meik J.M."/>
            <person name="Edwards D.C."/>
            <person name="Warner M.H."/>
            <person name="Garlena R.A."/>
            <person name="Russell D.A."/>
            <person name="Pope W.H."/>
            <person name="Jacobs-Sera D."/>
            <person name="Hatfull G.F."/>
        </authorList>
    </citation>
    <scope>NUCLEOTIDE SEQUENCE [LARGE SCALE GENOMIC DNA]</scope>
</reference>
<name>A0A345MF76_9CAUD</name>
<keyword evidence="2" id="KW-1185">Reference proteome</keyword>
<evidence type="ECO:0000313" key="1">
    <source>
        <dbReference type="EMBL" id="AXH69207.1"/>
    </source>
</evidence>
<dbReference type="GeneID" id="65115257"/>